<accession>A0A183WIW1</accession>
<dbReference type="OrthoDB" id="6260475at2759"/>
<dbReference type="SUPFAM" id="SSF56436">
    <property type="entry name" value="C-type lectin-like"/>
    <property type="match status" value="1"/>
</dbReference>
<protein>
    <submittedName>
        <fullName evidence="2">C-type lectin domain-containing protein</fullName>
    </submittedName>
</protein>
<dbReference type="Pfam" id="PF00059">
    <property type="entry name" value="Lectin_C"/>
    <property type="match status" value="1"/>
</dbReference>
<dbReference type="AlphaFoldDB" id="A0A183WIW1"/>
<dbReference type="CDD" id="cd00037">
    <property type="entry name" value="CLECT"/>
    <property type="match status" value="1"/>
</dbReference>
<name>A0A183WIW1_TRIRE</name>
<dbReference type="InterPro" id="IPR001304">
    <property type="entry name" value="C-type_lectin-like"/>
</dbReference>
<dbReference type="Proteomes" id="UP000050795">
    <property type="component" value="Unassembled WGS sequence"/>
</dbReference>
<sequence length="234" mass="26245">MFAHLSGVLIFLQVAYAIEKSRGALGPRIFTFVHGDEAAKLNFSAAEDYCRNSIGKDSDSADQFTFTERKSSNHLSAHALSKNKDGELVLETSLASIHSYPENTAIIKWISQKEKNSFWIGGQVTKTMNDFLRSIYVLHWIDGSRSDFSLLRLPNPELTTMLVGEHRCISVDYSSGQWGVHLCSEKKYFICLTVPVLYSNNTVTSEKEKKFSSHLQPKKSETVVSVTGDELKNI</sequence>
<dbReference type="InterPro" id="IPR016187">
    <property type="entry name" value="CTDL_fold"/>
</dbReference>
<keyword evidence="1" id="KW-1185">Reference proteome</keyword>
<reference evidence="2" key="2">
    <citation type="submission" date="2023-11" db="UniProtKB">
        <authorList>
            <consortium name="WormBaseParasite"/>
        </authorList>
    </citation>
    <scope>IDENTIFICATION</scope>
</reference>
<dbReference type="InterPro" id="IPR016186">
    <property type="entry name" value="C-type_lectin-like/link_sf"/>
</dbReference>
<evidence type="ECO:0000313" key="2">
    <source>
        <dbReference type="WBParaSite" id="TREG1_31490.1"/>
    </source>
</evidence>
<dbReference type="PROSITE" id="PS50041">
    <property type="entry name" value="C_TYPE_LECTIN_2"/>
    <property type="match status" value="1"/>
</dbReference>
<dbReference type="PANTHER" id="PTHR45784:SF3">
    <property type="entry name" value="C-TYPE LECTIN DOMAIN FAMILY 4 MEMBER K-LIKE-RELATED"/>
    <property type="match status" value="1"/>
</dbReference>
<organism evidence="1 2">
    <name type="scientific">Trichobilharzia regenti</name>
    <name type="common">Nasal bird schistosome</name>
    <dbReference type="NCBI Taxonomy" id="157069"/>
    <lineage>
        <taxon>Eukaryota</taxon>
        <taxon>Metazoa</taxon>
        <taxon>Spiralia</taxon>
        <taxon>Lophotrochozoa</taxon>
        <taxon>Platyhelminthes</taxon>
        <taxon>Trematoda</taxon>
        <taxon>Digenea</taxon>
        <taxon>Strigeidida</taxon>
        <taxon>Schistosomatoidea</taxon>
        <taxon>Schistosomatidae</taxon>
        <taxon>Trichobilharzia</taxon>
    </lineage>
</organism>
<proteinExistence type="predicted"/>
<reference evidence="1" key="1">
    <citation type="submission" date="2022-06" db="EMBL/GenBank/DDBJ databases">
        <authorList>
            <person name="Berger JAMES D."/>
            <person name="Berger JAMES D."/>
        </authorList>
    </citation>
    <scope>NUCLEOTIDE SEQUENCE [LARGE SCALE GENOMIC DNA]</scope>
</reference>
<dbReference type="Gene3D" id="3.10.100.10">
    <property type="entry name" value="Mannose-Binding Protein A, subunit A"/>
    <property type="match status" value="1"/>
</dbReference>
<evidence type="ECO:0000313" key="1">
    <source>
        <dbReference type="Proteomes" id="UP000050795"/>
    </source>
</evidence>
<dbReference type="WBParaSite" id="TREG1_31490.1">
    <property type="protein sequence ID" value="TREG1_31490.1"/>
    <property type="gene ID" value="TREG1_31490"/>
</dbReference>
<dbReference type="PANTHER" id="PTHR45784">
    <property type="entry name" value="C-TYPE LECTIN DOMAIN FAMILY 20 MEMBER A-RELATED"/>
    <property type="match status" value="1"/>
</dbReference>